<evidence type="ECO:0000313" key="13">
    <source>
        <dbReference type="Proteomes" id="UP000467635"/>
    </source>
</evidence>
<dbReference type="AlphaFoldDB" id="A0A6A8LMA5"/>
<evidence type="ECO:0000259" key="8">
    <source>
        <dbReference type="Pfam" id="PF00294"/>
    </source>
</evidence>
<dbReference type="PROSITE" id="PS00584">
    <property type="entry name" value="PFKB_KINASES_2"/>
    <property type="match status" value="1"/>
</dbReference>
<dbReference type="GO" id="GO:0009024">
    <property type="term" value="F:tagatose-6-phosphate kinase activity"/>
    <property type="evidence" value="ECO:0007669"/>
    <property type="project" value="UniProtKB-EC"/>
</dbReference>
<evidence type="ECO:0000313" key="9">
    <source>
        <dbReference type="EMBL" id="MSE04954.1"/>
    </source>
</evidence>
<keyword evidence="2 7" id="KW-0808">Transferase</keyword>
<dbReference type="GO" id="GO:0005524">
    <property type="term" value="F:ATP binding"/>
    <property type="evidence" value="ECO:0007669"/>
    <property type="project" value="UniProtKB-KW"/>
</dbReference>
<comment type="catalytic activity">
    <reaction evidence="7">
        <text>D-tagatofuranose 6-phosphate + ATP = D-tagatofuranose 1,6-bisphosphate + ADP + H(+)</text>
        <dbReference type="Rhea" id="RHEA:12420"/>
        <dbReference type="ChEBI" id="CHEBI:15378"/>
        <dbReference type="ChEBI" id="CHEBI:30616"/>
        <dbReference type="ChEBI" id="CHEBI:58694"/>
        <dbReference type="ChEBI" id="CHEBI:58695"/>
        <dbReference type="ChEBI" id="CHEBI:456216"/>
        <dbReference type="EC" id="2.7.1.144"/>
    </reaction>
</comment>
<evidence type="ECO:0000256" key="4">
    <source>
        <dbReference type="ARBA" id="ARBA00022741"/>
    </source>
</evidence>
<evidence type="ECO:0000256" key="3">
    <source>
        <dbReference type="ARBA" id="ARBA00022736"/>
    </source>
</evidence>
<comment type="similarity">
    <text evidence="1">Belongs to the carbohydrate kinase pfkB family.</text>
</comment>
<evidence type="ECO:0000313" key="12">
    <source>
        <dbReference type="Proteomes" id="UP000437575"/>
    </source>
</evidence>
<evidence type="ECO:0000256" key="2">
    <source>
        <dbReference type="ARBA" id="ARBA00022679"/>
    </source>
</evidence>
<dbReference type="EMBL" id="WKKX01000021">
    <property type="protein sequence ID" value="MSE07376.1"/>
    <property type="molecule type" value="Genomic_DNA"/>
</dbReference>
<keyword evidence="5 9" id="KW-0418">Kinase</keyword>
<dbReference type="GO" id="GO:0008443">
    <property type="term" value="F:phosphofructokinase activity"/>
    <property type="evidence" value="ECO:0007669"/>
    <property type="project" value="UniProtKB-ARBA"/>
</dbReference>
<dbReference type="GO" id="GO:0044281">
    <property type="term" value="P:small molecule metabolic process"/>
    <property type="evidence" value="ECO:0007669"/>
    <property type="project" value="UniProtKB-ARBA"/>
</dbReference>
<reference evidence="11 14" key="2">
    <citation type="submission" date="2022-12" db="EMBL/GenBank/DDBJ databases">
        <title>Assessment of beneficial effects and identification of host adaptation-associated genes of Ligilactobacillus salivarius isolated from Meles meles.</title>
        <authorList>
            <person name="Wang Y."/>
        </authorList>
    </citation>
    <scope>NUCLEOTIDE SEQUENCE [LARGE SCALE GENOMIC DNA]</scope>
    <source>
        <strain evidence="11 14">S35</strain>
    </source>
</reference>
<dbReference type="RefSeq" id="WP_283474093.1">
    <property type="nucleotide sequence ID" value="NZ_CP114501.1"/>
</dbReference>
<dbReference type="EMBL" id="WKKZ01000092">
    <property type="protein sequence ID" value="MSE04954.1"/>
    <property type="molecule type" value="Genomic_DNA"/>
</dbReference>
<dbReference type="Pfam" id="PF00294">
    <property type="entry name" value="PfkB"/>
    <property type="match status" value="1"/>
</dbReference>
<dbReference type="FunFam" id="3.40.1190.20:FF:000001">
    <property type="entry name" value="Phosphofructokinase"/>
    <property type="match status" value="1"/>
</dbReference>
<reference evidence="12 13" key="1">
    <citation type="submission" date="2019-11" db="EMBL/GenBank/DDBJ databases">
        <title>Draft Genome Sequence of Plant Growth-Promoting Rhizosphere-Associated Bacteria.</title>
        <authorList>
            <person name="Vasilyev I.Y."/>
            <person name="Radchenko V."/>
            <person name="Ilnitskaya E.V."/>
        </authorList>
    </citation>
    <scope>NUCLEOTIDE SEQUENCE [LARGE SCALE GENOMIC DNA]</scope>
    <source>
        <strain evidence="10 13">VRA_01-1sq_f</strain>
        <strain evidence="9 12">VRA_1sq_f</strain>
    </source>
</reference>
<name>A0A6A8LMA5_9LACO</name>
<dbReference type="InterPro" id="IPR002173">
    <property type="entry name" value="Carboh/pur_kinase_PfkB_CS"/>
</dbReference>
<dbReference type="EMBL" id="CP114509">
    <property type="protein sequence ID" value="WHS17619.1"/>
    <property type="molecule type" value="Genomic_DNA"/>
</dbReference>
<evidence type="ECO:0000256" key="7">
    <source>
        <dbReference type="PIRNR" id="PIRNR000535"/>
    </source>
</evidence>
<organism evidence="9 12">
    <name type="scientific">Ligilactobacillus salivarius</name>
    <dbReference type="NCBI Taxonomy" id="1624"/>
    <lineage>
        <taxon>Bacteria</taxon>
        <taxon>Bacillati</taxon>
        <taxon>Bacillota</taxon>
        <taxon>Bacilli</taxon>
        <taxon>Lactobacillales</taxon>
        <taxon>Lactobacillaceae</taxon>
        <taxon>Ligilactobacillus</taxon>
    </lineage>
</organism>
<dbReference type="InterPro" id="IPR029056">
    <property type="entry name" value="Ribokinase-like"/>
</dbReference>
<dbReference type="GO" id="GO:0005829">
    <property type="term" value="C:cytosol"/>
    <property type="evidence" value="ECO:0007669"/>
    <property type="project" value="TreeGrafter"/>
</dbReference>
<sequence>MILTVTMNPSIDISYPLEKLKIDEVNRVKNVYKTAGGKGLNVSRVIRLANREVTATGIIGGFLGGYIEKHLYDENIVHNFYKIDQESRNSIAILHDNGKQTEILENGPTISSGDAENFLSYFDDISRNYNLVTMSGSLPCGLEADYYSKLVEIAKSNKTKILLDTSGEALKTSLNMQIKPDLIKPNETEIKQLTGKDINLENIEEIKQVLNDVIFEDVEWICVSLGANGAIVKHNKNFYKANIPQITVVNPVGSGDSTLAGLAIAIDEKREVPEVIKYGMTMGMLNAMEKKTGYIDMNKFEKIYNEIDVVSL</sequence>
<evidence type="ECO:0000256" key="1">
    <source>
        <dbReference type="ARBA" id="ARBA00005380"/>
    </source>
</evidence>
<dbReference type="PIRSF" id="PIRSF000535">
    <property type="entry name" value="1PFK/6PFK/LacC"/>
    <property type="match status" value="1"/>
</dbReference>
<dbReference type="PANTHER" id="PTHR46566">
    <property type="entry name" value="1-PHOSPHOFRUCTOKINASE-RELATED"/>
    <property type="match status" value="1"/>
</dbReference>
<dbReference type="Proteomes" id="UP000437575">
    <property type="component" value="Unassembled WGS sequence"/>
</dbReference>
<keyword evidence="6 7" id="KW-0067">ATP-binding</keyword>
<evidence type="ECO:0000313" key="14">
    <source>
        <dbReference type="Proteomes" id="UP001224533"/>
    </source>
</evidence>
<protein>
    <recommendedName>
        <fullName evidence="7">Tagatose-6-phosphate kinase</fullName>
        <ecNumber evidence="7">2.7.1.144</ecNumber>
    </recommendedName>
</protein>
<comment type="pathway">
    <text evidence="7">Carbohydrate metabolism; D-tagatose 6-phosphate degradation; D-glyceraldehyde 3-phosphate and glycerone phosphate from D-tagatose 6-phosphate: step 1/2.</text>
</comment>
<dbReference type="GO" id="GO:0016052">
    <property type="term" value="P:carbohydrate catabolic process"/>
    <property type="evidence" value="ECO:0007669"/>
    <property type="project" value="UniProtKB-ARBA"/>
</dbReference>
<dbReference type="SUPFAM" id="SSF53613">
    <property type="entry name" value="Ribokinase-like"/>
    <property type="match status" value="1"/>
</dbReference>
<dbReference type="GO" id="GO:2001059">
    <property type="term" value="P:D-tagatose 6-phosphate catabolic process"/>
    <property type="evidence" value="ECO:0007669"/>
    <property type="project" value="UniProtKB-UniPathway"/>
</dbReference>
<dbReference type="InterPro" id="IPR017583">
    <property type="entry name" value="Tagatose/fructose_Pkinase"/>
</dbReference>
<dbReference type="CDD" id="cd01164">
    <property type="entry name" value="FruK_PfkB_like"/>
    <property type="match status" value="1"/>
</dbReference>
<keyword evidence="4 7" id="KW-0547">Nucleotide-binding</keyword>
<dbReference type="NCBIfam" id="TIGR03168">
    <property type="entry name" value="1-PFK"/>
    <property type="match status" value="1"/>
</dbReference>
<dbReference type="EC" id="2.7.1.144" evidence="7"/>
<evidence type="ECO:0000256" key="5">
    <source>
        <dbReference type="ARBA" id="ARBA00022777"/>
    </source>
</evidence>
<dbReference type="UniPathway" id="UPA00704">
    <property type="reaction ID" value="UER00715"/>
</dbReference>
<accession>A0A6A8LMA5</accession>
<keyword evidence="3 7" id="KW-0423">Lactose metabolism</keyword>
<dbReference type="InterPro" id="IPR011611">
    <property type="entry name" value="PfkB_dom"/>
</dbReference>
<proteinExistence type="inferred from homology"/>
<dbReference type="PANTHER" id="PTHR46566:SF5">
    <property type="entry name" value="1-PHOSPHOFRUCTOKINASE"/>
    <property type="match status" value="1"/>
</dbReference>
<evidence type="ECO:0000313" key="11">
    <source>
        <dbReference type="EMBL" id="WHS17619.1"/>
    </source>
</evidence>
<dbReference type="Gene3D" id="3.40.1190.20">
    <property type="match status" value="1"/>
</dbReference>
<dbReference type="Proteomes" id="UP000467635">
    <property type="component" value="Unassembled WGS sequence"/>
</dbReference>
<comment type="similarity">
    <text evidence="7">Belongs to the carbohydrate kinase PfkB family. LacC subfamily.</text>
</comment>
<gene>
    <name evidence="10" type="ORF">GKC33_01180</name>
    <name evidence="9" type="ORF">GKC34_03715</name>
    <name evidence="11" type="ORF">O2U02_09245</name>
</gene>
<evidence type="ECO:0000256" key="6">
    <source>
        <dbReference type="ARBA" id="ARBA00022840"/>
    </source>
</evidence>
<evidence type="ECO:0000313" key="10">
    <source>
        <dbReference type="EMBL" id="MSE07376.1"/>
    </source>
</evidence>
<dbReference type="GO" id="GO:0005988">
    <property type="term" value="P:lactose metabolic process"/>
    <property type="evidence" value="ECO:0007669"/>
    <property type="project" value="UniProtKB-KW"/>
</dbReference>
<dbReference type="Proteomes" id="UP001224533">
    <property type="component" value="Chromosome"/>
</dbReference>
<feature type="domain" description="Carbohydrate kinase PfkB" evidence="8">
    <location>
        <begin position="11"/>
        <end position="293"/>
    </location>
</feature>